<reference evidence="3 4" key="1">
    <citation type="submission" date="2013-11" db="EMBL/GenBank/DDBJ databases">
        <title>Complete genome sequence of Clostridum sp. M2/40.</title>
        <authorList>
            <person name="Wibberg D."/>
            <person name="Puehler A."/>
            <person name="Schlueter A."/>
        </authorList>
    </citation>
    <scope>NUCLEOTIDE SEQUENCE [LARGE SCALE GENOMIC DNA]</scope>
    <source>
        <strain evidence="4">M2/40</strain>
    </source>
</reference>
<dbReference type="CDD" id="cd12797">
    <property type="entry name" value="M23_peptidase"/>
    <property type="match status" value="1"/>
</dbReference>
<dbReference type="SUPFAM" id="SSF51261">
    <property type="entry name" value="Duplicated hybrid motif"/>
    <property type="match status" value="1"/>
</dbReference>
<name>W6S1M1_9CLOT</name>
<feature type="domain" description="M23ase beta-sheet core" evidence="2">
    <location>
        <begin position="154"/>
        <end position="247"/>
    </location>
</feature>
<dbReference type="GO" id="GO:0004222">
    <property type="term" value="F:metalloendopeptidase activity"/>
    <property type="evidence" value="ECO:0007669"/>
    <property type="project" value="TreeGrafter"/>
</dbReference>
<dbReference type="HOGENOM" id="CLU_1007893_0_0_9"/>
<keyword evidence="4" id="KW-1185">Reference proteome</keyword>
<gene>
    <name evidence="3" type="ORF">CM240_2655</name>
</gene>
<dbReference type="Gene3D" id="2.70.70.10">
    <property type="entry name" value="Glucose Permease (Domain IIA)"/>
    <property type="match status" value="1"/>
</dbReference>
<dbReference type="STRING" id="1216932.CM240_2655"/>
<dbReference type="KEGG" id="clt:CM240_2655"/>
<evidence type="ECO:0000259" key="2">
    <source>
        <dbReference type="Pfam" id="PF01551"/>
    </source>
</evidence>
<dbReference type="Proteomes" id="UP000019426">
    <property type="component" value="Chromosome M2/40_rep1"/>
</dbReference>
<dbReference type="InterPro" id="IPR011055">
    <property type="entry name" value="Dup_hybrid_motif"/>
</dbReference>
<dbReference type="PATRIC" id="fig|1216932.3.peg.2622"/>
<dbReference type="Pfam" id="PF01551">
    <property type="entry name" value="Peptidase_M23"/>
    <property type="match status" value="1"/>
</dbReference>
<dbReference type="OrthoDB" id="9809488at2"/>
<accession>W6S1M1</accession>
<proteinExistence type="predicted"/>
<dbReference type="InterPro" id="IPR016047">
    <property type="entry name" value="M23ase_b-sheet_dom"/>
</dbReference>
<keyword evidence="1" id="KW-0732">Signal</keyword>
<evidence type="ECO:0000256" key="1">
    <source>
        <dbReference type="ARBA" id="ARBA00022729"/>
    </source>
</evidence>
<dbReference type="EMBL" id="HG917868">
    <property type="protein sequence ID" value="CDM69779.1"/>
    <property type="molecule type" value="Genomic_DNA"/>
</dbReference>
<dbReference type="eggNOG" id="COG4942">
    <property type="taxonomic scope" value="Bacteria"/>
</dbReference>
<dbReference type="PANTHER" id="PTHR21666">
    <property type="entry name" value="PEPTIDASE-RELATED"/>
    <property type="match status" value="1"/>
</dbReference>
<dbReference type="AlphaFoldDB" id="W6S1M1"/>
<dbReference type="InterPro" id="IPR050570">
    <property type="entry name" value="Cell_wall_metabolism_enzyme"/>
</dbReference>
<dbReference type="RefSeq" id="WP_051483837.1">
    <property type="nucleotide sequence ID" value="NZ_HG917868.1"/>
</dbReference>
<sequence length="252" mass="27852">MNKKVKIISLVFSIILVSVVFLREIRVVYGEDDTKHGVLVNIDGIDRIVFENKEDIDIYLNKVKEIYMERHNDLTNIEIRSNIVYKEGDFFISEFSTPSDYARYTMDTEENILQIYSQSKSCGTEGEEVSLPTRGVITSSFGSRSDPFNGSESFHKGIDIGAPMNSSIYSPVEGKVILSGWVSGYGNTLIIAAGDMEVLFGHCNELLLKSGDTVCVGQEIARVGSTGNSTGPHLHLEVKENGNIISPSDLLK</sequence>
<evidence type="ECO:0000313" key="4">
    <source>
        <dbReference type="Proteomes" id="UP000019426"/>
    </source>
</evidence>
<protein>
    <recommendedName>
        <fullName evidence="2">M23ase beta-sheet core domain-containing protein</fullName>
    </recommendedName>
</protein>
<dbReference type="PANTHER" id="PTHR21666:SF289">
    <property type="entry name" value="L-ALA--D-GLU ENDOPEPTIDASE"/>
    <property type="match status" value="1"/>
</dbReference>
<evidence type="ECO:0000313" key="3">
    <source>
        <dbReference type="EMBL" id="CDM69779.1"/>
    </source>
</evidence>
<organism evidence="3 4">
    <name type="scientific">Clostridium bornimense</name>
    <dbReference type="NCBI Taxonomy" id="1216932"/>
    <lineage>
        <taxon>Bacteria</taxon>
        <taxon>Bacillati</taxon>
        <taxon>Bacillota</taxon>
        <taxon>Clostridia</taxon>
        <taxon>Eubacteriales</taxon>
        <taxon>Clostridiaceae</taxon>
        <taxon>Clostridium</taxon>
    </lineage>
</organism>